<proteinExistence type="predicted"/>
<keyword evidence="2" id="KW-0812">Transmembrane</keyword>
<keyword evidence="2" id="KW-1133">Transmembrane helix</keyword>
<evidence type="ECO:0000313" key="3">
    <source>
        <dbReference type="EMBL" id="QDY51805.1"/>
    </source>
</evidence>
<sequence length="244" mass="27593">MNAQPNFYGNNNINKVNINHEILDEISNIKPSLDAMYNIRRTDLEGPFLEDLSQPPMENLLGINVDGQYSPITDQVNALNNEPKINNVIVSDTSNNQLENELLIEYTNSNDNNLVNTINLNVNNSNDNNLVNTINSNVNNSNDNNSNDNNSNDNNSNDNNSNDNNLVNANNPVNEENKNKDTDEEIRNQINNLDNKMNNDPIVNKAFKDLYRSSMNNNILILLFLVIIGLVFAVFQKDIKKMLK</sequence>
<feature type="compositionally biased region" description="Low complexity" evidence="1">
    <location>
        <begin position="129"/>
        <end position="174"/>
    </location>
</feature>
<keyword evidence="2" id="KW-0472">Membrane</keyword>
<reference evidence="3" key="1">
    <citation type="submission" date="2018-11" db="EMBL/GenBank/DDBJ databases">
        <title>A distinct lineage of giant viruses engineers rhodopsin photosystems in predatory marine eukaryotes.</title>
        <authorList>
            <person name="Needham D.M."/>
            <person name="Yoshizawa S."/>
            <person name="Hosaka T."/>
            <person name="Poirier C."/>
            <person name="Choi C.-J."/>
            <person name="Hehenberger E."/>
            <person name="Irwin N.A.T."/>
            <person name="Wilken S."/>
            <person name="Yung C.-M."/>
            <person name="Bachy C."/>
            <person name="Kurihara R."/>
            <person name="Nakajima Y."/>
            <person name="Kojima K."/>
            <person name="Kimura-Someya T."/>
            <person name="Leonard G."/>
            <person name="Malmstrom R.R."/>
            <person name="Mende D."/>
            <person name="Olson D.K."/>
            <person name="Sudo Y."/>
            <person name="Sudek S."/>
            <person name="Richards T.A."/>
            <person name="DeLong E.F."/>
            <person name="Keeling P.J."/>
            <person name="Santoro A.E."/>
            <person name="Shirouzu M."/>
            <person name="Iwasaki W."/>
            <person name="Worden A.Z."/>
        </authorList>
    </citation>
    <scope>NUCLEOTIDE SEQUENCE</scope>
</reference>
<accession>A0A5B8IH56</accession>
<evidence type="ECO:0000256" key="1">
    <source>
        <dbReference type="SAM" id="MobiDB-lite"/>
    </source>
</evidence>
<feature type="transmembrane region" description="Helical" evidence="2">
    <location>
        <begin position="218"/>
        <end position="235"/>
    </location>
</feature>
<gene>
    <name evidence="3" type="ORF">1_190</name>
</gene>
<feature type="region of interest" description="Disordered" evidence="1">
    <location>
        <begin position="129"/>
        <end position="183"/>
    </location>
</feature>
<protein>
    <submittedName>
        <fullName evidence="3">Uncharacterized protein</fullName>
    </submittedName>
</protein>
<organism evidence="3">
    <name type="scientific">Mimiviridae sp. ChoanoV1</name>
    <dbReference type="NCBI Taxonomy" id="2596887"/>
    <lineage>
        <taxon>Viruses</taxon>
        <taxon>Varidnaviria</taxon>
        <taxon>Bamfordvirae</taxon>
        <taxon>Nucleocytoviricota</taxon>
        <taxon>Megaviricetes</taxon>
        <taxon>Imitervirales</taxon>
        <taxon>Schizomimiviridae</taxon>
    </lineage>
</organism>
<dbReference type="EMBL" id="MK250085">
    <property type="protein sequence ID" value="QDY51805.1"/>
    <property type="molecule type" value="Genomic_DNA"/>
</dbReference>
<name>A0A5B8IH56_9VIRU</name>
<evidence type="ECO:0000256" key="2">
    <source>
        <dbReference type="SAM" id="Phobius"/>
    </source>
</evidence>